<feature type="signal peptide" evidence="1">
    <location>
        <begin position="1"/>
        <end position="23"/>
    </location>
</feature>
<dbReference type="Proteomes" id="UP000214646">
    <property type="component" value="Unassembled WGS sequence"/>
</dbReference>
<evidence type="ECO:0000313" key="2">
    <source>
        <dbReference type="EMBL" id="OWK39458.1"/>
    </source>
</evidence>
<proteinExistence type="predicted"/>
<keyword evidence="3" id="KW-1185">Reference proteome</keyword>
<protein>
    <submittedName>
        <fullName evidence="2">Uncharacterized protein</fullName>
    </submittedName>
</protein>
<dbReference type="AlphaFoldDB" id="A0A225DLN1"/>
<organism evidence="2 3">
    <name type="scientific">Fimbriiglobus ruber</name>
    <dbReference type="NCBI Taxonomy" id="1908690"/>
    <lineage>
        <taxon>Bacteria</taxon>
        <taxon>Pseudomonadati</taxon>
        <taxon>Planctomycetota</taxon>
        <taxon>Planctomycetia</taxon>
        <taxon>Gemmatales</taxon>
        <taxon>Gemmataceae</taxon>
        <taxon>Fimbriiglobus</taxon>
    </lineage>
</organism>
<keyword evidence="1" id="KW-0732">Signal</keyword>
<dbReference type="PROSITE" id="PS51257">
    <property type="entry name" value="PROKAR_LIPOPROTEIN"/>
    <property type="match status" value="1"/>
</dbReference>
<feature type="chain" id="PRO_5012171965" evidence="1">
    <location>
        <begin position="24"/>
        <end position="503"/>
    </location>
</feature>
<dbReference type="OrthoDB" id="9847239at2"/>
<comment type="caution">
    <text evidence="2">The sequence shown here is derived from an EMBL/GenBank/DDBJ whole genome shotgun (WGS) entry which is preliminary data.</text>
</comment>
<evidence type="ECO:0000256" key="1">
    <source>
        <dbReference type="SAM" id="SignalP"/>
    </source>
</evidence>
<name>A0A225DLN1_9BACT</name>
<accession>A0A225DLN1</accession>
<dbReference type="RefSeq" id="WP_088256921.1">
    <property type="nucleotide sequence ID" value="NZ_NIDE01000010.1"/>
</dbReference>
<sequence length="503" mass="53584">MTRLSFRPILLPLGILASCFAVAATARGQGGNIDLKPFMLETRQPNSDDTQRMNDLHDGKLRTVGPDAAKNKEVFKHFAQLLIYPVTQPQYYQTSDTGELKPRPASNNLDSVLSDIDHYLLVPDGTNRLTLDQADYVDGFGAALDQALVTVLTGKPGTPTIIRVNAGRFMAKVARSGAPAIAKTVLTILNNQFYKVGGKAVETPPDLLFYALKSAEGLLAAYDIRVPQAGLTAGKHSIPERDLISLVQVLELLVLKGPPVADKAAIINASTKPKPVAPAVQDPMGGAVPPVQPAPNADQPMGKLDAAPAPLTHDQEVVVTYYRRQAIRALAKVRFDVIGGQGGLPEVRPAWTLARIAVIDASLDFIPTTAEIGDAVIGLASLYPTGALNVDELLSVIARGTVLFVREKLAGIGDKTVPWKVYAARLNLALAGMRKLSLTNLQLRPQGGMVGGLAGVIIGDVLAPIERESVGARPSIDRLNNWIAQNTPKIQPAVCTTTTPSTN</sequence>
<gene>
    <name evidence="2" type="ORF">FRUB_06021</name>
</gene>
<evidence type="ECO:0000313" key="3">
    <source>
        <dbReference type="Proteomes" id="UP000214646"/>
    </source>
</evidence>
<reference evidence="3" key="1">
    <citation type="submission" date="2017-06" db="EMBL/GenBank/DDBJ databases">
        <title>Genome analysis of Fimbriiglobus ruber SP5, the first member of the order Planctomycetales with confirmed chitinolytic capability.</title>
        <authorList>
            <person name="Ravin N.V."/>
            <person name="Rakitin A.L."/>
            <person name="Ivanova A.A."/>
            <person name="Beletsky A.V."/>
            <person name="Kulichevskaya I.S."/>
            <person name="Mardanov A.V."/>
            <person name="Dedysh S.N."/>
        </authorList>
    </citation>
    <scope>NUCLEOTIDE SEQUENCE [LARGE SCALE GENOMIC DNA]</scope>
    <source>
        <strain evidence="3">SP5</strain>
    </source>
</reference>
<dbReference type="EMBL" id="NIDE01000010">
    <property type="protein sequence ID" value="OWK39458.1"/>
    <property type="molecule type" value="Genomic_DNA"/>
</dbReference>